<dbReference type="SUPFAM" id="SSF47027">
    <property type="entry name" value="Acyl-CoA binding protein"/>
    <property type="match status" value="1"/>
</dbReference>
<evidence type="ECO:0000259" key="3">
    <source>
        <dbReference type="PROSITE" id="PS51228"/>
    </source>
</evidence>
<protein>
    <recommendedName>
        <fullName evidence="3">ACB domain-containing protein</fullName>
    </recommendedName>
</protein>
<feature type="domain" description="ACB" evidence="3">
    <location>
        <begin position="156"/>
        <end position="243"/>
    </location>
</feature>
<dbReference type="Proteomes" id="UP000188354">
    <property type="component" value="Unassembled WGS sequence"/>
</dbReference>
<dbReference type="GO" id="GO:0000062">
    <property type="term" value="F:fatty-acyl-CoA binding"/>
    <property type="evidence" value="ECO:0007669"/>
    <property type="project" value="InterPro"/>
</dbReference>
<dbReference type="InterPro" id="IPR014352">
    <property type="entry name" value="FERM/acyl-CoA-bd_prot_sf"/>
</dbReference>
<dbReference type="PROSITE" id="PS51228">
    <property type="entry name" value="ACB_2"/>
    <property type="match status" value="1"/>
</dbReference>
<dbReference type="EMBL" id="MLAU01015918">
    <property type="protein sequence ID" value="OIW20854.1"/>
    <property type="molecule type" value="Genomic_DNA"/>
</dbReference>
<evidence type="ECO:0000256" key="2">
    <source>
        <dbReference type="ARBA" id="ARBA00023121"/>
    </source>
</evidence>
<keyword evidence="2" id="KW-0446">Lipid-binding</keyword>
<dbReference type="PANTHER" id="PTHR23310">
    <property type="entry name" value="ACYL-COA-BINDING PROTEIN, ACBP"/>
    <property type="match status" value="1"/>
</dbReference>
<dbReference type="InterPro" id="IPR000582">
    <property type="entry name" value="Acyl-CoA-binding_protein"/>
</dbReference>
<comment type="caution">
    <text evidence="4">The sequence shown here is derived from an EMBL/GenBank/DDBJ whole genome shotgun (WGS) entry which is preliminary data.</text>
</comment>
<dbReference type="AlphaFoldDB" id="A0A394DCJ7"/>
<evidence type="ECO:0000256" key="1">
    <source>
        <dbReference type="ARBA" id="ARBA00005567"/>
    </source>
</evidence>
<accession>A0A394DCJ7</accession>
<comment type="similarity">
    <text evidence="1">Belongs to the ACBP family.</text>
</comment>
<reference evidence="4 5" key="1">
    <citation type="journal article" date="2017" name="Plant Biotechnol. J.">
        <title>A comprehensive draft genome sequence for lupin (Lupinus angustifolius), an emerging health food: insights into plant-microbe interactions and legume evolution.</title>
        <authorList>
            <person name="Hane J.K."/>
            <person name="Ming Y."/>
            <person name="Kamphuis L.G."/>
            <person name="Nelson M.N."/>
            <person name="Garg G."/>
            <person name="Atkins C.A."/>
            <person name="Bayer P.E."/>
            <person name="Bravo A."/>
            <person name="Bringans S."/>
            <person name="Cannon S."/>
            <person name="Edwards D."/>
            <person name="Foley R."/>
            <person name="Gao L.L."/>
            <person name="Harrison M.J."/>
            <person name="Huang W."/>
            <person name="Hurgobin B."/>
            <person name="Li S."/>
            <person name="Liu C.W."/>
            <person name="McGrath A."/>
            <person name="Morahan G."/>
            <person name="Murray J."/>
            <person name="Weller J."/>
            <person name="Jian J."/>
            <person name="Singh K.B."/>
        </authorList>
    </citation>
    <scope>NUCLEOTIDE SEQUENCE [LARGE SCALE GENOMIC DNA]</scope>
    <source>
        <strain evidence="5">cv. Tanjil</strain>
        <tissue evidence="4">Whole plant</tissue>
    </source>
</reference>
<evidence type="ECO:0000313" key="4">
    <source>
        <dbReference type="EMBL" id="OIW20854.1"/>
    </source>
</evidence>
<keyword evidence="5" id="KW-1185">Reference proteome</keyword>
<evidence type="ECO:0000313" key="5">
    <source>
        <dbReference type="Proteomes" id="UP000188354"/>
    </source>
</evidence>
<name>A0A394DCJ7_LUPAN</name>
<dbReference type="PRINTS" id="PR00689">
    <property type="entry name" value="ACOABINDINGP"/>
</dbReference>
<dbReference type="STRING" id="3871.A0A394DCJ7"/>
<dbReference type="PANTHER" id="PTHR23310:SF136">
    <property type="entry name" value="ACYL-COA-BINDING DOMAIN PROTEIN"/>
    <property type="match status" value="1"/>
</dbReference>
<dbReference type="Pfam" id="PF00887">
    <property type="entry name" value="ACBP"/>
    <property type="match status" value="1"/>
</dbReference>
<dbReference type="GO" id="GO:0006631">
    <property type="term" value="P:fatty acid metabolic process"/>
    <property type="evidence" value="ECO:0007669"/>
    <property type="project" value="TreeGrafter"/>
</dbReference>
<dbReference type="Gramene" id="OIW20854">
    <property type="protein sequence ID" value="OIW20854"/>
    <property type="gene ID" value="TanjilG_24932"/>
</dbReference>
<organism evidence="4 5">
    <name type="scientific">Lupinus angustifolius</name>
    <name type="common">Narrow-leaved blue lupine</name>
    <dbReference type="NCBI Taxonomy" id="3871"/>
    <lineage>
        <taxon>Eukaryota</taxon>
        <taxon>Viridiplantae</taxon>
        <taxon>Streptophyta</taxon>
        <taxon>Embryophyta</taxon>
        <taxon>Tracheophyta</taxon>
        <taxon>Spermatophyta</taxon>
        <taxon>Magnoliopsida</taxon>
        <taxon>eudicotyledons</taxon>
        <taxon>Gunneridae</taxon>
        <taxon>Pentapetalae</taxon>
        <taxon>rosids</taxon>
        <taxon>fabids</taxon>
        <taxon>Fabales</taxon>
        <taxon>Fabaceae</taxon>
        <taxon>Papilionoideae</taxon>
        <taxon>50 kb inversion clade</taxon>
        <taxon>genistoids sensu lato</taxon>
        <taxon>core genistoids</taxon>
        <taxon>Genisteae</taxon>
        <taxon>Lupinus</taxon>
    </lineage>
</organism>
<dbReference type="Gene3D" id="1.20.80.10">
    <property type="match status" value="1"/>
</dbReference>
<sequence length="322" mass="35928">MELLTAANIVLFASLTLLLSFLITKLVSFSIPHTTTTTNKLNQLRHVSSEPLTVQTESKVQFQLPTNIETDHNKEKVNEETKAESNAVELSVIPDIFAVESSEEFDPEADLNGSVAEQRNKDCDSIEKISVEKQSSVEQERDVILDDWEGIERTELEKEFMAATEFVVGNNGSKSVGNDVEMELYGLHKVATEGPCRQPQPMPLMLSARAKWNAWQKLGNMSPEVAMEQYISLVSDKVPGWIKYASAGIRKHELVGSEISESVAAHLSTSLSHQQMILTDRELEQEKESSAHDRSPLTEAGLENNVKSQIILTDYLYNIIPI</sequence>
<dbReference type="InterPro" id="IPR035984">
    <property type="entry name" value="Acyl-CoA-binding_sf"/>
</dbReference>
<proteinExistence type="inferred from homology"/>
<gene>
    <name evidence="4" type="ORF">TanjilG_24932</name>
</gene>